<comment type="caution">
    <text evidence="1">The sequence shown here is derived from an EMBL/GenBank/DDBJ whole genome shotgun (WGS) entry which is preliminary data.</text>
</comment>
<keyword evidence="2" id="KW-1185">Reference proteome</keyword>
<dbReference type="EMBL" id="JBHSDK010000030">
    <property type="protein sequence ID" value="MFC4337388.1"/>
    <property type="molecule type" value="Genomic_DNA"/>
</dbReference>
<evidence type="ECO:0000313" key="2">
    <source>
        <dbReference type="Proteomes" id="UP001595823"/>
    </source>
</evidence>
<evidence type="ECO:0000313" key="1">
    <source>
        <dbReference type="EMBL" id="MFC4337388.1"/>
    </source>
</evidence>
<sequence>MDAGAVDALPAADAAEGAVDGLAGATDGVLSQVPVVGGAAGALTEKL</sequence>
<dbReference type="Proteomes" id="UP001595823">
    <property type="component" value="Unassembled WGS sequence"/>
</dbReference>
<accession>A0ABV8U3Y5</accession>
<reference evidence="2" key="1">
    <citation type="journal article" date="2019" name="Int. J. Syst. Evol. Microbiol.">
        <title>The Global Catalogue of Microorganisms (GCM) 10K type strain sequencing project: providing services to taxonomists for standard genome sequencing and annotation.</title>
        <authorList>
            <consortium name="The Broad Institute Genomics Platform"/>
            <consortium name="The Broad Institute Genome Sequencing Center for Infectious Disease"/>
            <person name="Wu L."/>
            <person name="Ma J."/>
        </authorList>
    </citation>
    <scope>NUCLEOTIDE SEQUENCE [LARGE SCALE GENOMIC DNA]</scope>
    <source>
        <strain evidence="2">IBRC-M 10908</strain>
    </source>
</reference>
<name>A0ABV8U3Y5_9ACTN</name>
<protein>
    <submittedName>
        <fullName evidence="1">Uncharacterized protein</fullName>
    </submittedName>
</protein>
<organism evidence="1 2">
    <name type="scientific">Salininema proteolyticum</name>
    <dbReference type="NCBI Taxonomy" id="1607685"/>
    <lineage>
        <taxon>Bacteria</taxon>
        <taxon>Bacillati</taxon>
        <taxon>Actinomycetota</taxon>
        <taxon>Actinomycetes</taxon>
        <taxon>Glycomycetales</taxon>
        <taxon>Glycomycetaceae</taxon>
        <taxon>Salininema</taxon>
    </lineage>
</organism>
<gene>
    <name evidence="1" type="ORF">ACFPET_19500</name>
</gene>
<dbReference type="RefSeq" id="WP_380624336.1">
    <property type="nucleotide sequence ID" value="NZ_JBHSDK010000030.1"/>
</dbReference>
<proteinExistence type="predicted"/>